<name>A0A9D3M797_ANGAN</name>
<dbReference type="Proteomes" id="UP001044222">
    <property type="component" value="Chromosome 9"/>
</dbReference>
<comment type="caution">
    <text evidence="2">The sequence shown here is derived from an EMBL/GenBank/DDBJ whole genome shotgun (WGS) entry which is preliminary data.</text>
</comment>
<evidence type="ECO:0000313" key="3">
    <source>
        <dbReference type="Proteomes" id="UP001044222"/>
    </source>
</evidence>
<feature type="region of interest" description="Disordered" evidence="1">
    <location>
        <begin position="1"/>
        <end position="34"/>
    </location>
</feature>
<dbReference type="EMBL" id="JAFIRN010000009">
    <property type="protein sequence ID" value="KAG5842080.1"/>
    <property type="molecule type" value="Genomic_DNA"/>
</dbReference>
<organism evidence="2 3">
    <name type="scientific">Anguilla anguilla</name>
    <name type="common">European freshwater eel</name>
    <name type="synonym">Muraena anguilla</name>
    <dbReference type="NCBI Taxonomy" id="7936"/>
    <lineage>
        <taxon>Eukaryota</taxon>
        <taxon>Metazoa</taxon>
        <taxon>Chordata</taxon>
        <taxon>Craniata</taxon>
        <taxon>Vertebrata</taxon>
        <taxon>Euteleostomi</taxon>
        <taxon>Actinopterygii</taxon>
        <taxon>Neopterygii</taxon>
        <taxon>Teleostei</taxon>
        <taxon>Anguilliformes</taxon>
        <taxon>Anguillidae</taxon>
        <taxon>Anguilla</taxon>
    </lineage>
</organism>
<dbReference type="AlphaFoldDB" id="A0A9D3M797"/>
<evidence type="ECO:0000256" key="1">
    <source>
        <dbReference type="SAM" id="MobiDB-lite"/>
    </source>
</evidence>
<feature type="compositionally biased region" description="Acidic residues" evidence="1">
    <location>
        <begin position="1"/>
        <end position="17"/>
    </location>
</feature>
<sequence>MAVGETDSDPGEVELSEEQTPPATDEPVDSQRQGDTRCGELWYDIPLCVPLPIEILSAETTFPFLEATLANLGIEPTQVQERVLWADSRRTTVQSSSGKIKEKAIMLLEVRVKAQRPDNPDLREVLYATETHSDRSFGRCSLDVLPWINIPDSQPVEVTLSLDIEIQPEIEMPEEQQEVEE</sequence>
<evidence type="ECO:0000313" key="2">
    <source>
        <dbReference type="EMBL" id="KAG5842080.1"/>
    </source>
</evidence>
<accession>A0A9D3M797</accession>
<proteinExistence type="predicted"/>
<reference evidence="2" key="1">
    <citation type="submission" date="2021-01" db="EMBL/GenBank/DDBJ databases">
        <title>A chromosome-scale assembly of European eel, Anguilla anguilla.</title>
        <authorList>
            <person name="Henkel C."/>
            <person name="Jong-Raadsen S.A."/>
            <person name="Dufour S."/>
            <person name="Weltzien F.-A."/>
            <person name="Palstra A.P."/>
            <person name="Pelster B."/>
            <person name="Spaink H.P."/>
            <person name="Van Den Thillart G.E."/>
            <person name="Jansen H."/>
            <person name="Zahm M."/>
            <person name="Klopp C."/>
            <person name="Cedric C."/>
            <person name="Louis A."/>
            <person name="Berthelot C."/>
            <person name="Parey E."/>
            <person name="Roest Crollius H."/>
            <person name="Montfort J."/>
            <person name="Robinson-Rechavi M."/>
            <person name="Bucao C."/>
            <person name="Bouchez O."/>
            <person name="Gislard M."/>
            <person name="Lluch J."/>
            <person name="Milhes M."/>
            <person name="Lampietro C."/>
            <person name="Lopez Roques C."/>
            <person name="Donnadieu C."/>
            <person name="Braasch I."/>
            <person name="Desvignes T."/>
            <person name="Postlethwait J."/>
            <person name="Bobe J."/>
            <person name="Guiguen Y."/>
            <person name="Dirks R."/>
        </authorList>
    </citation>
    <scope>NUCLEOTIDE SEQUENCE</scope>
    <source>
        <strain evidence="2">Tag_6206</strain>
        <tissue evidence="2">Liver</tissue>
    </source>
</reference>
<gene>
    <name evidence="2" type="ORF">ANANG_G00173870</name>
</gene>
<keyword evidence="3" id="KW-1185">Reference proteome</keyword>
<protein>
    <submittedName>
        <fullName evidence="2">Uncharacterized protein</fullName>
    </submittedName>
</protein>